<dbReference type="EMBL" id="BAAAHK010000007">
    <property type="protein sequence ID" value="GAA0938942.1"/>
    <property type="molecule type" value="Genomic_DNA"/>
</dbReference>
<evidence type="ECO:0000256" key="1">
    <source>
        <dbReference type="ARBA" id="ARBA00010748"/>
    </source>
</evidence>
<dbReference type="PANTHER" id="PTHR34535">
    <property type="entry name" value="HYDROGENASE MATURATION FACTOR HYPA"/>
    <property type="match status" value="1"/>
</dbReference>
<dbReference type="Pfam" id="PF01155">
    <property type="entry name" value="HypA"/>
    <property type="match status" value="1"/>
</dbReference>
<comment type="similarity">
    <text evidence="1 5">Belongs to the HypA/HybF family.</text>
</comment>
<accession>A0ABP4ANA0</accession>
<gene>
    <name evidence="5" type="primary">hypA</name>
    <name evidence="7" type="ORF">GCM10009554_28280</name>
</gene>
<evidence type="ECO:0000256" key="6">
    <source>
        <dbReference type="SAM" id="MobiDB-lite"/>
    </source>
</evidence>
<keyword evidence="4 5" id="KW-0862">Zinc</keyword>
<reference evidence="8" key="1">
    <citation type="journal article" date="2019" name="Int. J. Syst. Evol. Microbiol.">
        <title>The Global Catalogue of Microorganisms (GCM) 10K type strain sequencing project: providing services to taxonomists for standard genome sequencing and annotation.</title>
        <authorList>
            <consortium name="The Broad Institute Genomics Platform"/>
            <consortium name="The Broad Institute Genome Sequencing Center for Infectious Disease"/>
            <person name="Wu L."/>
            <person name="Ma J."/>
        </authorList>
    </citation>
    <scope>NUCLEOTIDE SEQUENCE [LARGE SCALE GENOMIC DNA]</scope>
    <source>
        <strain evidence="8">JCM 10977</strain>
    </source>
</reference>
<organism evidence="7 8">
    <name type="scientific">Kribbella koreensis</name>
    <dbReference type="NCBI Taxonomy" id="57909"/>
    <lineage>
        <taxon>Bacteria</taxon>
        <taxon>Bacillati</taxon>
        <taxon>Actinomycetota</taxon>
        <taxon>Actinomycetes</taxon>
        <taxon>Propionibacteriales</taxon>
        <taxon>Kribbellaceae</taxon>
        <taxon>Kribbella</taxon>
    </lineage>
</organism>
<feature type="binding site" evidence="5">
    <location>
        <position position="159"/>
    </location>
    <ligand>
        <name>Zn(2+)</name>
        <dbReference type="ChEBI" id="CHEBI:29105"/>
    </ligand>
</feature>
<dbReference type="PROSITE" id="PS01249">
    <property type="entry name" value="HYPA"/>
    <property type="match status" value="1"/>
</dbReference>
<dbReference type="Proteomes" id="UP001500542">
    <property type="component" value="Unassembled WGS sequence"/>
</dbReference>
<feature type="compositionally biased region" description="Basic residues" evidence="6">
    <location>
        <begin position="39"/>
        <end position="50"/>
    </location>
</feature>
<keyword evidence="8" id="KW-1185">Reference proteome</keyword>
<keyword evidence="2 5" id="KW-0533">Nickel</keyword>
<protein>
    <recommendedName>
        <fullName evidence="5">Hydrogenase maturation factor HypA</fullName>
    </recommendedName>
</protein>
<evidence type="ECO:0000256" key="3">
    <source>
        <dbReference type="ARBA" id="ARBA00022723"/>
    </source>
</evidence>
<feature type="binding site" evidence="5">
    <location>
        <position position="75"/>
    </location>
    <ligand>
        <name>Ni(2+)</name>
        <dbReference type="ChEBI" id="CHEBI:49786"/>
    </ligand>
</feature>
<keyword evidence="3 5" id="KW-0479">Metal-binding</keyword>
<evidence type="ECO:0000313" key="7">
    <source>
        <dbReference type="EMBL" id="GAA0938942.1"/>
    </source>
</evidence>
<feature type="binding site" evidence="5">
    <location>
        <position position="143"/>
    </location>
    <ligand>
        <name>Zn(2+)</name>
        <dbReference type="ChEBI" id="CHEBI:29105"/>
    </ligand>
</feature>
<evidence type="ECO:0000256" key="2">
    <source>
        <dbReference type="ARBA" id="ARBA00022596"/>
    </source>
</evidence>
<feature type="region of interest" description="Disordered" evidence="6">
    <location>
        <begin position="30"/>
        <end position="50"/>
    </location>
</feature>
<feature type="binding site" evidence="5">
    <location>
        <position position="161"/>
    </location>
    <ligand>
        <name>Zn(2+)</name>
        <dbReference type="ChEBI" id="CHEBI:29105"/>
    </ligand>
</feature>
<comment type="function">
    <text evidence="5">Involved in the maturation of [NiFe] hydrogenases. Required for nickel insertion into the metal center of the hydrogenase.</text>
</comment>
<evidence type="ECO:0000256" key="4">
    <source>
        <dbReference type="ARBA" id="ARBA00022833"/>
    </source>
</evidence>
<sequence>MLGGDSAGPVPQDKLTQVAARIPTAHLVTIEGAGTPPSGRRRHRRGQRAARRTLGSRLFTVLRGSAGRPSVGRVHELAITESVVDAIVEKVGDGPVVAVRLEIGKLSGLVADSVRFCFEIVAAGTGLEDARLDIDEPPGRAYCRTCGEEFALDEPIMLCPCGSADLDVLSGRQLRIISVEVR</sequence>
<dbReference type="InterPro" id="IPR020538">
    <property type="entry name" value="Hydgase_Ni_incorp_HypA/HybF_CS"/>
</dbReference>
<evidence type="ECO:0000256" key="5">
    <source>
        <dbReference type="HAMAP-Rule" id="MF_00213"/>
    </source>
</evidence>
<dbReference type="HAMAP" id="MF_00213">
    <property type="entry name" value="HypA_HybF"/>
    <property type="match status" value="1"/>
</dbReference>
<feature type="binding site" evidence="5">
    <location>
        <position position="146"/>
    </location>
    <ligand>
        <name>Zn(2+)</name>
        <dbReference type="ChEBI" id="CHEBI:29105"/>
    </ligand>
</feature>
<dbReference type="PANTHER" id="PTHR34535:SF3">
    <property type="entry name" value="HYDROGENASE MATURATION FACTOR HYPA"/>
    <property type="match status" value="1"/>
</dbReference>
<dbReference type="InterPro" id="IPR000688">
    <property type="entry name" value="HypA/HybF"/>
</dbReference>
<comment type="caution">
    <text evidence="7">The sequence shown here is derived from an EMBL/GenBank/DDBJ whole genome shotgun (WGS) entry which is preliminary data.</text>
</comment>
<proteinExistence type="inferred from homology"/>
<dbReference type="Gene3D" id="3.30.2320.80">
    <property type="match status" value="1"/>
</dbReference>
<evidence type="ECO:0000313" key="8">
    <source>
        <dbReference type="Proteomes" id="UP001500542"/>
    </source>
</evidence>
<name>A0ABP4ANA0_9ACTN</name>